<evidence type="ECO:0000313" key="1">
    <source>
        <dbReference type="EMBL" id="RDB16666.1"/>
    </source>
</evidence>
<dbReference type="EMBL" id="LUEZ02000122">
    <property type="protein sequence ID" value="RDB16666.1"/>
    <property type="molecule type" value="Genomic_DNA"/>
</dbReference>
<name>A0A369JCR8_HYPMA</name>
<keyword evidence="2" id="KW-1185">Reference proteome</keyword>
<dbReference type="AlphaFoldDB" id="A0A369JCR8"/>
<gene>
    <name evidence="1" type="ORF">Hypma_002491</name>
</gene>
<dbReference type="OrthoDB" id="2886478at2759"/>
<dbReference type="Proteomes" id="UP000076154">
    <property type="component" value="Unassembled WGS sequence"/>
</dbReference>
<evidence type="ECO:0000313" key="2">
    <source>
        <dbReference type="Proteomes" id="UP000076154"/>
    </source>
</evidence>
<protein>
    <submittedName>
        <fullName evidence="1">Uncharacterized protein</fullName>
    </submittedName>
</protein>
<organism evidence="1 2">
    <name type="scientific">Hypsizygus marmoreus</name>
    <name type="common">White beech mushroom</name>
    <name type="synonym">Agaricus marmoreus</name>
    <dbReference type="NCBI Taxonomy" id="39966"/>
    <lineage>
        <taxon>Eukaryota</taxon>
        <taxon>Fungi</taxon>
        <taxon>Dikarya</taxon>
        <taxon>Basidiomycota</taxon>
        <taxon>Agaricomycotina</taxon>
        <taxon>Agaricomycetes</taxon>
        <taxon>Agaricomycetidae</taxon>
        <taxon>Agaricales</taxon>
        <taxon>Tricholomatineae</taxon>
        <taxon>Lyophyllaceae</taxon>
        <taxon>Hypsizygus</taxon>
    </lineage>
</organism>
<comment type="caution">
    <text evidence="1">The sequence shown here is derived from an EMBL/GenBank/DDBJ whole genome shotgun (WGS) entry which is preliminary data.</text>
</comment>
<sequence>MNGTGVHFHPPKHDVFGVAYPKVKEGGKGLEKVWETDVLLIPVFLGEGVKVRMDRVVVEGEGGERPRKTLGTFDGVNTTEMWFVKFETKVKLVVEGSYEDGKEGTAVVMAVGILCRERHDES</sequence>
<reference evidence="1" key="1">
    <citation type="submission" date="2018-04" db="EMBL/GenBank/DDBJ databases">
        <title>Whole genome sequencing of Hypsizygus marmoreus.</title>
        <authorList>
            <person name="Choi I.-G."/>
            <person name="Min B."/>
            <person name="Kim J.-G."/>
            <person name="Kim S."/>
            <person name="Oh Y.-L."/>
            <person name="Kong W.-S."/>
            <person name="Park H."/>
            <person name="Jeong J."/>
            <person name="Song E.-S."/>
        </authorList>
    </citation>
    <scope>NUCLEOTIDE SEQUENCE [LARGE SCALE GENOMIC DNA]</scope>
    <source>
        <strain evidence="1">51987-8</strain>
    </source>
</reference>
<dbReference type="InParanoid" id="A0A369JCR8"/>
<proteinExistence type="predicted"/>
<accession>A0A369JCR8</accession>